<dbReference type="PANTHER" id="PTHR33376">
    <property type="match status" value="1"/>
</dbReference>
<dbReference type="InterPro" id="IPR004682">
    <property type="entry name" value="TRAP_DctP"/>
</dbReference>
<evidence type="ECO:0000313" key="4">
    <source>
        <dbReference type="EMBL" id="XBP69908.1"/>
    </source>
</evidence>
<dbReference type="GO" id="GO:0015740">
    <property type="term" value="P:C4-dicarboxylate transport"/>
    <property type="evidence" value="ECO:0007669"/>
    <property type="project" value="TreeGrafter"/>
</dbReference>
<accession>A0AAU7LSL2</accession>
<sequence length="363" mass="40059">MLLSSIADMHGFNGFKGFNWINRRRLAWRLGAAWSACLLLAAATLAAPEKAPAPVLIRFSHVVAHDTPKGQMALRFKALVQERSGGRLRVEVYPDSQLYGDDDEMEALQLGAVEMLAPSLSKFGAVGVPEFEVFDLPFLFHDLAQVRCVTQGPTGRQLLERLSRQQMVGLGFLDNGFKQMSAGQPVQDVQDFRGLRLRVQASRVLTAQMRSLGAYPVVLPFGETQRALAAGVVDGAENPLSNFLTQHLDAVQRDVTLTSHGYLGYAVVSNPRFWASLDDADRDLLTLALNDALDEGNRLSARMNQQALATLRESSGVRLHALSAGQRSAMRRAVQPAYDDFQRRVGRALLRQVQRDCLFQDLG</sequence>
<evidence type="ECO:0000256" key="2">
    <source>
        <dbReference type="ARBA" id="ARBA00022448"/>
    </source>
</evidence>
<organism evidence="4">
    <name type="scientific">Polaromonas hydrogenivorans</name>
    <dbReference type="NCBI Taxonomy" id="335476"/>
    <lineage>
        <taxon>Bacteria</taxon>
        <taxon>Pseudomonadati</taxon>
        <taxon>Pseudomonadota</taxon>
        <taxon>Betaproteobacteria</taxon>
        <taxon>Burkholderiales</taxon>
        <taxon>Comamonadaceae</taxon>
        <taxon>Polaromonas</taxon>
    </lineage>
</organism>
<dbReference type="Gene3D" id="3.40.190.170">
    <property type="entry name" value="Bacterial extracellular solute-binding protein, family 7"/>
    <property type="match status" value="1"/>
</dbReference>
<dbReference type="AlphaFoldDB" id="A0AAU7LSL2"/>
<dbReference type="NCBIfam" id="TIGR00787">
    <property type="entry name" value="dctP"/>
    <property type="match status" value="1"/>
</dbReference>
<dbReference type="GO" id="GO:0055085">
    <property type="term" value="P:transmembrane transport"/>
    <property type="evidence" value="ECO:0007669"/>
    <property type="project" value="InterPro"/>
</dbReference>
<name>A0AAU7LSL2_9BURK</name>
<dbReference type="GO" id="GO:0030288">
    <property type="term" value="C:outer membrane-bounded periplasmic space"/>
    <property type="evidence" value="ECO:0007669"/>
    <property type="project" value="InterPro"/>
</dbReference>
<evidence type="ECO:0000256" key="3">
    <source>
        <dbReference type="ARBA" id="ARBA00022729"/>
    </source>
</evidence>
<dbReference type="InterPro" id="IPR038404">
    <property type="entry name" value="TRAP_DctP_sf"/>
</dbReference>
<dbReference type="EMBL" id="CP157675">
    <property type="protein sequence ID" value="XBP69908.1"/>
    <property type="molecule type" value="Genomic_DNA"/>
</dbReference>
<protein>
    <submittedName>
        <fullName evidence="4">DctP family TRAP transporter solute-binding subunit</fullName>
    </submittedName>
</protein>
<dbReference type="Pfam" id="PF03480">
    <property type="entry name" value="DctP"/>
    <property type="match status" value="1"/>
</dbReference>
<dbReference type="NCBIfam" id="NF037995">
    <property type="entry name" value="TRAP_S1"/>
    <property type="match status" value="1"/>
</dbReference>
<proteinExistence type="inferred from homology"/>
<keyword evidence="2" id="KW-0813">Transport</keyword>
<dbReference type="PANTHER" id="PTHR33376:SF7">
    <property type="entry name" value="C4-DICARBOXYLATE-BINDING PROTEIN DCTB"/>
    <property type="match status" value="1"/>
</dbReference>
<gene>
    <name evidence="4" type="ORF">ABLV49_18845</name>
</gene>
<keyword evidence="3" id="KW-0732">Signal</keyword>
<dbReference type="PIRSF" id="PIRSF006470">
    <property type="entry name" value="DctB"/>
    <property type="match status" value="1"/>
</dbReference>
<dbReference type="InterPro" id="IPR018389">
    <property type="entry name" value="DctP_fam"/>
</dbReference>
<comment type="similarity">
    <text evidence="1">Belongs to the bacterial solute-binding protein 7 family.</text>
</comment>
<reference evidence="4" key="1">
    <citation type="submission" date="2024-05" db="EMBL/GenBank/DDBJ databases">
        <authorList>
            <person name="Bunk B."/>
            <person name="Swiderski J."/>
            <person name="Sproer C."/>
            <person name="Thiel V."/>
        </authorList>
    </citation>
    <scope>NUCLEOTIDE SEQUENCE</scope>
    <source>
        <strain evidence="4">DSM 17735</strain>
    </source>
</reference>
<evidence type="ECO:0000256" key="1">
    <source>
        <dbReference type="ARBA" id="ARBA00009023"/>
    </source>
</evidence>